<evidence type="ECO:0000313" key="7">
    <source>
        <dbReference type="EMBL" id="CAB4620066.1"/>
    </source>
</evidence>
<proteinExistence type="predicted"/>
<comment type="subcellular location">
    <subcellularLocation>
        <location evidence="1">Membrane</location>
        <topology evidence="1">Multi-pass membrane protein</topology>
    </subcellularLocation>
</comment>
<dbReference type="PANTHER" id="PTHR31310">
    <property type="match status" value="1"/>
</dbReference>
<protein>
    <submittedName>
        <fullName evidence="7">Unannotated protein</fullName>
    </submittedName>
</protein>
<evidence type="ECO:0000256" key="5">
    <source>
        <dbReference type="SAM" id="Phobius"/>
    </source>
</evidence>
<evidence type="ECO:0000256" key="1">
    <source>
        <dbReference type="ARBA" id="ARBA00004141"/>
    </source>
</evidence>
<keyword evidence="2 5" id="KW-0812">Transmembrane</keyword>
<feature type="transmembrane region" description="Helical" evidence="5">
    <location>
        <begin position="271"/>
        <end position="288"/>
    </location>
</feature>
<evidence type="ECO:0000256" key="2">
    <source>
        <dbReference type="ARBA" id="ARBA00022692"/>
    </source>
</evidence>
<accession>A0A6J6I401</accession>
<keyword evidence="4 5" id="KW-0472">Membrane</keyword>
<gene>
    <name evidence="7" type="ORF">UFOPK1874_00983</name>
</gene>
<dbReference type="InterPro" id="IPR036938">
    <property type="entry name" value="PAP2/HPO_sf"/>
</dbReference>
<feature type="domain" description="Inositolphosphotransferase Aur1/Ipt1" evidence="6">
    <location>
        <begin position="120"/>
        <end position="287"/>
    </location>
</feature>
<keyword evidence="3 5" id="KW-1133">Transmembrane helix</keyword>
<reference evidence="7" key="1">
    <citation type="submission" date="2020-05" db="EMBL/GenBank/DDBJ databases">
        <authorList>
            <person name="Chiriac C."/>
            <person name="Salcher M."/>
            <person name="Ghai R."/>
            <person name="Kavagutti S V."/>
        </authorList>
    </citation>
    <scope>NUCLEOTIDE SEQUENCE</scope>
</reference>
<dbReference type="SUPFAM" id="SSF48317">
    <property type="entry name" value="Acid phosphatase/Vanadium-dependent haloperoxidase"/>
    <property type="match status" value="1"/>
</dbReference>
<sequence length="305" mass="34594">MTGTTDTITVVRRVLLGTFFAVFFGSIIVKGIPVDRIAVLLWMLAAFMVSSVGRGKDDITLMLRDWLVIVVIYMAYDYSRGTADQWGIGVNYTLPRDLDRLLFFGDDPVLWMQKHFYIPNDVRWYDVAGAIIYMCHFVFPVVPLATLRVRNRLEWIRYVRRFATTLSIAVSTFIVFPAAPPWMVSEHGKMGVVHRITGRGWWELNLKTVSRTLDRGAAVLNAVAAMPSLHAGLSLLVALWFTRNAPRWVRIAAMLYPLSMMATLVYFGEHFVSDCLMGFAITTVAWVASAQWEKRKSALTTQTLN</sequence>
<dbReference type="PANTHER" id="PTHR31310:SF7">
    <property type="entry name" value="PA-PHOSPHATASE RELATED-FAMILY PROTEIN DDB_G0268928"/>
    <property type="match status" value="1"/>
</dbReference>
<feature type="transmembrane region" description="Helical" evidence="5">
    <location>
        <begin position="248"/>
        <end position="265"/>
    </location>
</feature>
<dbReference type="Gene3D" id="1.20.144.10">
    <property type="entry name" value="Phosphatidic acid phosphatase type 2/haloperoxidase"/>
    <property type="match status" value="1"/>
</dbReference>
<dbReference type="InterPro" id="IPR052185">
    <property type="entry name" value="IPC_Synthase-Related"/>
</dbReference>
<feature type="transmembrane region" description="Helical" evidence="5">
    <location>
        <begin position="127"/>
        <end position="147"/>
    </location>
</feature>
<dbReference type="EMBL" id="CAEZUX010000127">
    <property type="protein sequence ID" value="CAB4620066.1"/>
    <property type="molecule type" value="Genomic_DNA"/>
</dbReference>
<dbReference type="Pfam" id="PF14378">
    <property type="entry name" value="PAP2_3"/>
    <property type="match status" value="1"/>
</dbReference>
<feature type="transmembrane region" description="Helical" evidence="5">
    <location>
        <begin position="218"/>
        <end position="241"/>
    </location>
</feature>
<evidence type="ECO:0000256" key="3">
    <source>
        <dbReference type="ARBA" id="ARBA00022989"/>
    </source>
</evidence>
<dbReference type="GO" id="GO:0016020">
    <property type="term" value="C:membrane"/>
    <property type="evidence" value="ECO:0007669"/>
    <property type="project" value="UniProtKB-SubCell"/>
</dbReference>
<dbReference type="InterPro" id="IPR026841">
    <property type="entry name" value="Aur1/Ipt1"/>
</dbReference>
<dbReference type="AlphaFoldDB" id="A0A6J6I401"/>
<name>A0A6J6I401_9ZZZZ</name>
<evidence type="ECO:0000256" key="4">
    <source>
        <dbReference type="ARBA" id="ARBA00023136"/>
    </source>
</evidence>
<feature type="transmembrane region" description="Helical" evidence="5">
    <location>
        <begin position="20"/>
        <end position="47"/>
    </location>
</feature>
<organism evidence="7">
    <name type="scientific">freshwater metagenome</name>
    <dbReference type="NCBI Taxonomy" id="449393"/>
    <lineage>
        <taxon>unclassified sequences</taxon>
        <taxon>metagenomes</taxon>
        <taxon>ecological metagenomes</taxon>
    </lineage>
</organism>
<evidence type="ECO:0000259" key="6">
    <source>
        <dbReference type="Pfam" id="PF14378"/>
    </source>
</evidence>
<feature type="transmembrane region" description="Helical" evidence="5">
    <location>
        <begin position="159"/>
        <end position="179"/>
    </location>
</feature>